<reference evidence="1 2" key="1">
    <citation type="journal article" date="2024" name="ISME J.">
        <title>Tailless and filamentous prophages are predominant in marine Vibrio.</title>
        <authorList>
            <person name="Steensen K."/>
            <person name="Seneca J."/>
            <person name="Bartlau N."/>
            <person name="Yu X.A."/>
            <person name="Hussain F.A."/>
            <person name="Polz M.F."/>
        </authorList>
    </citation>
    <scope>NUCLEOTIDE SEQUENCE [LARGE SCALE GENOMIC DNA]</scope>
    <source>
        <strain evidence="1 2">10N.222.51.A1</strain>
    </source>
</reference>
<sequence length="181" mass="20240">MERSQLKGRVLLVSLILIFALPAIIAKLVLSQQWYTSGVTNFGELIEPKTTLTSVGVDLLPEEGWLLAYVVPENCTRVCEQQVHLLGQSYLALGKYKERVKPILLIDKGNNDTLKDMDLFREVRTDLTNNEPLLSSSVVIVDPLGQLVMRYQGVSTQALLVKQSKGILHDLRKLLKLSRVG</sequence>
<evidence type="ECO:0000313" key="1">
    <source>
        <dbReference type="EMBL" id="MFA0570138.1"/>
    </source>
</evidence>
<gene>
    <name evidence="1" type="ORF">AB4566_17835</name>
</gene>
<proteinExistence type="predicted"/>
<dbReference type="RefSeq" id="WP_137372090.1">
    <property type="nucleotide sequence ID" value="NZ_AP025491.1"/>
</dbReference>
<dbReference type="EMBL" id="JBFRUW010000064">
    <property type="protein sequence ID" value="MFA0570138.1"/>
    <property type="molecule type" value="Genomic_DNA"/>
</dbReference>
<name>A0ABV4NFN9_9VIBR</name>
<keyword evidence="2" id="KW-1185">Reference proteome</keyword>
<accession>A0ABV4NFN9</accession>
<comment type="caution">
    <text evidence="1">The sequence shown here is derived from an EMBL/GenBank/DDBJ whole genome shotgun (WGS) entry which is preliminary data.</text>
</comment>
<organism evidence="1 2">
    <name type="scientific">Vibrio gallaecicus</name>
    <dbReference type="NCBI Taxonomy" id="552386"/>
    <lineage>
        <taxon>Bacteria</taxon>
        <taxon>Pseudomonadati</taxon>
        <taxon>Pseudomonadota</taxon>
        <taxon>Gammaproteobacteria</taxon>
        <taxon>Vibrionales</taxon>
        <taxon>Vibrionaceae</taxon>
        <taxon>Vibrio</taxon>
    </lineage>
</organism>
<evidence type="ECO:0000313" key="2">
    <source>
        <dbReference type="Proteomes" id="UP001570417"/>
    </source>
</evidence>
<evidence type="ECO:0008006" key="3">
    <source>
        <dbReference type="Google" id="ProtNLM"/>
    </source>
</evidence>
<dbReference type="Proteomes" id="UP001570417">
    <property type="component" value="Unassembled WGS sequence"/>
</dbReference>
<protein>
    <recommendedName>
        <fullName evidence="3">Cytochrome oxidase</fullName>
    </recommendedName>
</protein>